<dbReference type="AlphaFoldDB" id="A0A9W8LY26"/>
<dbReference type="OrthoDB" id="5593818at2759"/>
<dbReference type="Proteomes" id="UP001139887">
    <property type="component" value="Unassembled WGS sequence"/>
</dbReference>
<gene>
    <name evidence="2" type="ORF">IWW36_004405</name>
</gene>
<comment type="caution">
    <text evidence="2">The sequence shown here is derived from an EMBL/GenBank/DDBJ whole genome shotgun (WGS) entry which is preliminary data.</text>
</comment>
<dbReference type="InterPro" id="IPR019171">
    <property type="entry name" value="MIX23"/>
</dbReference>
<comment type="similarity">
    <text evidence="1">Belongs to the MIX23 family.</text>
</comment>
<evidence type="ECO:0000256" key="1">
    <source>
        <dbReference type="ARBA" id="ARBA00024204"/>
    </source>
</evidence>
<accession>A0A9W8LY26</accession>
<organism evidence="2 3">
    <name type="scientific">Coemansia brasiliensis</name>
    <dbReference type="NCBI Taxonomy" id="2650707"/>
    <lineage>
        <taxon>Eukaryota</taxon>
        <taxon>Fungi</taxon>
        <taxon>Fungi incertae sedis</taxon>
        <taxon>Zoopagomycota</taxon>
        <taxon>Kickxellomycotina</taxon>
        <taxon>Kickxellomycetes</taxon>
        <taxon>Kickxellales</taxon>
        <taxon>Kickxellaceae</taxon>
        <taxon>Coemansia</taxon>
    </lineage>
</organism>
<dbReference type="GO" id="GO:0005758">
    <property type="term" value="C:mitochondrial intermembrane space"/>
    <property type="evidence" value="ECO:0007669"/>
    <property type="project" value="InterPro"/>
</dbReference>
<evidence type="ECO:0000313" key="2">
    <source>
        <dbReference type="EMBL" id="KAJ2846328.1"/>
    </source>
</evidence>
<dbReference type="PANTHER" id="PTHR31905:SF2">
    <property type="entry name" value="PROTEIN MIX23"/>
    <property type="match status" value="1"/>
</dbReference>
<evidence type="ECO:0000313" key="3">
    <source>
        <dbReference type="Proteomes" id="UP001139887"/>
    </source>
</evidence>
<sequence>MNREVLNELAEQAHEGPAQMSERVCLNMSQFKAVLRQQRKIDDNIILRMNTTDTAKMSECKALFAVLQAAYQRRDRDIEFCLNVLDQKIKQKQEAGTPSFSLQTQYEWVDGERKVESIVKQRSLDVFKARCPFFEIP</sequence>
<proteinExistence type="inferred from homology"/>
<name>A0A9W8LY26_9FUNG</name>
<protein>
    <submittedName>
        <fullName evidence="2">Uncharacterized protein</fullName>
    </submittedName>
</protein>
<keyword evidence="3" id="KW-1185">Reference proteome</keyword>
<dbReference type="EMBL" id="JANBUW010000567">
    <property type="protein sequence ID" value="KAJ2846328.1"/>
    <property type="molecule type" value="Genomic_DNA"/>
</dbReference>
<dbReference type="Pfam" id="PF09774">
    <property type="entry name" value="MIX23"/>
    <property type="match status" value="2"/>
</dbReference>
<dbReference type="PANTHER" id="PTHR31905">
    <property type="entry name" value="COILED-COIL DOMAIN-CONTAINING PROTEIN 58"/>
    <property type="match status" value="1"/>
</dbReference>
<reference evidence="2" key="1">
    <citation type="submission" date="2022-07" db="EMBL/GenBank/DDBJ databases">
        <title>Phylogenomic reconstructions and comparative analyses of Kickxellomycotina fungi.</title>
        <authorList>
            <person name="Reynolds N.K."/>
            <person name="Stajich J.E."/>
            <person name="Barry K."/>
            <person name="Grigoriev I.V."/>
            <person name="Crous P."/>
            <person name="Smith M.E."/>
        </authorList>
    </citation>
    <scope>NUCLEOTIDE SEQUENCE</scope>
    <source>
        <strain evidence="2">NRRL 1566</strain>
    </source>
</reference>